<evidence type="ECO:0008006" key="2">
    <source>
        <dbReference type="Google" id="ProtNLM"/>
    </source>
</evidence>
<accession>A0A024JT05</accession>
<dbReference type="AlphaFoldDB" id="A0A024JT05"/>
<organism evidence="1">
    <name type="scientific">Mycobacterium triplex</name>
    <dbReference type="NCBI Taxonomy" id="47839"/>
    <lineage>
        <taxon>Bacteria</taxon>
        <taxon>Bacillati</taxon>
        <taxon>Actinomycetota</taxon>
        <taxon>Actinomycetes</taxon>
        <taxon>Mycobacteriales</taxon>
        <taxon>Mycobacteriaceae</taxon>
        <taxon>Mycobacterium</taxon>
        <taxon>Mycobacterium simiae complex</taxon>
    </lineage>
</organism>
<reference evidence="1" key="2">
    <citation type="submission" date="2014-04" db="EMBL/GenBank/DDBJ databases">
        <authorList>
            <person name="Xu Y.W."/>
            <person name="Yang Q."/>
        </authorList>
    </citation>
    <scope>NUCLEOTIDE SEQUENCE</scope>
    <source>
        <strain evidence="1">DSM 44626</strain>
    </source>
</reference>
<protein>
    <recommendedName>
        <fullName evidence="2">DUF559 domain-containing protein</fullName>
    </recommendedName>
</protein>
<gene>
    <name evidence="1" type="ORF">BN973_01066</name>
</gene>
<evidence type="ECO:0000313" key="1">
    <source>
        <dbReference type="EMBL" id="CDO86721.1"/>
    </source>
</evidence>
<dbReference type="SUPFAM" id="SSF52980">
    <property type="entry name" value="Restriction endonuclease-like"/>
    <property type="match status" value="1"/>
</dbReference>
<dbReference type="Proteomes" id="UP000028880">
    <property type="component" value="Unassembled WGS sequence"/>
</dbReference>
<name>A0A024JT05_9MYCO</name>
<dbReference type="Gene3D" id="3.40.960.10">
    <property type="entry name" value="VSR Endonuclease"/>
    <property type="match status" value="1"/>
</dbReference>
<dbReference type="eggNOG" id="COG2852">
    <property type="taxonomic scope" value="Bacteria"/>
</dbReference>
<reference evidence="1" key="1">
    <citation type="journal article" date="2014" name="Genome Announc.">
        <title>Draft Genome Sequence of Mycobacterium triplex DSM 44626.</title>
        <authorList>
            <person name="Sassi M."/>
            <person name="Croce O."/>
            <person name="Robert C."/>
            <person name="Raoult D."/>
            <person name="Drancourt M."/>
        </authorList>
    </citation>
    <scope>NUCLEOTIDE SEQUENCE [LARGE SCALE GENOMIC DNA]</scope>
    <source>
        <strain evidence="1">DSM 44626</strain>
    </source>
</reference>
<proteinExistence type="predicted"/>
<dbReference type="STRING" id="47839.BN973_01066"/>
<sequence>MVPAMWDSSQPFIGSEALASGTLSRHQLRARYRAVLPNVYLPKGIEPSLELRVVAAWLWSKRRGIVAGAAAAALHGSQWIPDGVPVELIYSNPRTPSGVLTRRETLLDNEIQLIDRLNVTTPERTAFDIGRRGAIRSAVVRLDALARATGLKVDDALRVAKNHPHSPGLRRLETALDLVDAGAQSPRESYLRLLLIDAGLPRPQTQIPVLGVDGIPVAYLDLGWEDCMVAVEYDGDHHRTDRRQYVKDIRRLETLEQMGWIVVRIVAEDRPAAIVRRVREAIGASTVRQRL</sequence>
<dbReference type="EMBL" id="HG964446">
    <property type="protein sequence ID" value="CDO86721.1"/>
    <property type="molecule type" value="Genomic_DNA"/>
</dbReference>
<dbReference type="HOGENOM" id="CLU_052626_5_2_11"/>
<dbReference type="InterPro" id="IPR011335">
    <property type="entry name" value="Restrct_endonuc-II-like"/>
</dbReference>